<dbReference type="RefSeq" id="WP_241654876.1">
    <property type="nucleotide sequence ID" value="NZ_RDSM01000003.1"/>
</dbReference>
<dbReference type="AlphaFoldDB" id="A0A4Q0SX23"/>
<evidence type="ECO:0000256" key="4">
    <source>
        <dbReference type="ARBA" id="ARBA00022989"/>
    </source>
</evidence>
<evidence type="ECO:0000256" key="3">
    <source>
        <dbReference type="ARBA" id="ARBA00022692"/>
    </source>
</evidence>
<keyword evidence="3 7" id="KW-0812">Transmembrane</keyword>
<evidence type="ECO:0000256" key="1">
    <source>
        <dbReference type="ARBA" id="ARBA00004651"/>
    </source>
</evidence>
<feature type="compositionally biased region" description="Basic and acidic residues" evidence="6">
    <location>
        <begin position="1"/>
        <end position="11"/>
    </location>
</feature>
<gene>
    <name evidence="8" type="ORF">GRAN_3613</name>
</gene>
<comment type="subcellular location">
    <subcellularLocation>
        <location evidence="1">Cell membrane</location>
        <topology evidence="1">Multi-pass membrane protein</topology>
    </subcellularLocation>
</comment>
<keyword evidence="5 7" id="KW-0472">Membrane</keyword>
<feature type="transmembrane region" description="Helical" evidence="7">
    <location>
        <begin position="241"/>
        <end position="267"/>
    </location>
</feature>
<evidence type="ECO:0000256" key="5">
    <source>
        <dbReference type="ARBA" id="ARBA00023136"/>
    </source>
</evidence>
<dbReference type="InterPro" id="IPR017039">
    <property type="entry name" value="Virul_fac_BrkB"/>
</dbReference>
<organism evidence="8 9">
    <name type="scientific">Granulicella sibirica</name>
    <dbReference type="NCBI Taxonomy" id="2479048"/>
    <lineage>
        <taxon>Bacteria</taxon>
        <taxon>Pseudomonadati</taxon>
        <taxon>Acidobacteriota</taxon>
        <taxon>Terriglobia</taxon>
        <taxon>Terriglobales</taxon>
        <taxon>Acidobacteriaceae</taxon>
        <taxon>Granulicella</taxon>
    </lineage>
</organism>
<feature type="transmembrane region" description="Helical" evidence="7">
    <location>
        <begin position="313"/>
        <end position="333"/>
    </location>
</feature>
<evidence type="ECO:0000256" key="6">
    <source>
        <dbReference type="SAM" id="MobiDB-lite"/>
    </source>
</evidence>
<name>A0A4Q0SX23_9BACT</name>
<evidence type="ECO:0000313" key="9">
    <source>
        <dbReference type="Proteomes" id="UP000289437"/>
    </source>
</evidence>
<feature type="transmembrane region" description="Helical" evidence="7">
    <location>
        <begin position="159"/>
        <end position="177"/>
    </location>
</feature>
<keyword evidence="2" id="KW-1003">Cell membrane</keyword>
<feature type="transmembrane region" description="Helical" evidence="7">
    <location>
        <begin position="127"/>
        <end position="147"/>
    </location>
</feature>
<feature type="region of interest" description="Disordered" evidence="6">
    <location>
        <begin position="1"/>
        <end position="38"/>
    </location>
</feature>
<feature type="transmembrane region" description="Helical" evidence="7">
    <location>
        <begin position="94"/>
        <end position="115"/>
    </location>
</feature>
<keyword evidence="4 7" id="KW-1133">Transmembrane helix</keyword>
<dbReference type="Pfam" id="PF03631">
    <property type="entry name" value="Virul_fac_BrkB"/>
    <property type="match status" value="1"/>
</dbReference>
<reference evidence="9" key="2">
    <citation type="submission" date="2019-02" db="EMBL/GenBank/DDBJ databases">
        <title>Granulicella sibirica sp. nov., a psychrotolerant acidobacterium isolated from an organic soil layer in forested tundra, West Siberia.</title>
        <authorList>
            <person name="Oshkin I.Y."/>
            <person name="Kulichevskaya I.S."/>
            <person name="Rijpstra W.I.C."/>
            <person name="Sinninghe Damste J.S."/>
            <person name="Rakitin A.L."/>
            <person name="Ravin N.V."/>
            <person name="Dedysh S.N."/>
        </authorList>
    </citation>
    <scope>NUCLEOTIDE SEQUENCE [LARGE SCALE GENOMIC DNA]</scope>
    <source>
        <strain evidence="9">AF10</strain>
    </source>
</reference>
<dbReference type="GO" id="GO:0005886">
    <property type="term" value="C:plasma membrane"/>
    <property type="evidence" value="ECO:0007669"/>
    <property type="project" value="UniProtKB-SubCell"/>
</dbReference>
<evidence type="ECO:0000256" key="2">
    <source>
        <dbReference type="ARBA" id="ARBA00022475"/>
    </source>
</evidence>
<proteinExistence type="predicted"/>
<dbReference type="NCBIfam" id="TIGR00765">
    <property type="entry name" value="yihY_not_rbn"/>
    <property type="match status" value="1"/>
</dbReference>
<reference evidence="8 9" key="1">
    <citation type="submission" date="2018-11" db="EMBL/GenBank/DDBJ databases">
        <authorList>
            <person name="Mardanov A.V."/>
            <person name="Ravin N.V."/>
            <person name="Dedysh S.N."/>
        </authorList>
    </citation>
    <scope>NUCLEOTIDE SEQUENCE [LARGE SCALE GENOMIC DNA]</scope>
    <source>
        <strain evidence="8 9">AF10</strain>
    </source>
</reference>
<evidence type="ECO:0000256" key="7">
    <source>
        <dbReference type="SAM" id="Phobius"/>
    </source>
</evidence>
<feature type="region of interest" description="Disordered" evidence="6">
    <location>
        <begin position="352"/>
        <end position="372"/>
    </location>
</feature>
<feature type="transmembrane region" description="Helical" evidence="7">
    <location>
        <begin position="279"/>
        <end position="301"/>
    </location>
</feature>
<keyword evidence="9" id="KW-1185">Reference proteome</keyword>
<dbReference type="Proteomes" id="UP000289437">
    <property type="component" value="Unassembled WGS sequence"/>
</dbReference>
<dbReference type="PANTHER" id="PTHR30213">
    <property type="entry name" value="INNER MEMBRANE PROTEIN YHJD"/>
    <property type="match status" value="1"/>
</dbReference>
<comment type="caution">
    <text evidence="8">The sequence shown here is derived from an EMBL/GenBank/DDBJ whole genome shotgun (WGS) entry which is preliminary data.</text>
</comment>
<accession>A0A4Q0SX23</accession>
<dbReference type="PANTHER" id="PTHR30213:SF0">
    <property type="entry name" value="UPF0761 MEMBRANE PROTEIN YIHY"/>
    <property type="match status" value="1"/>
</dbReference>
<evidence type="ECO:0000313" key="8">
    <source>
        <dbReference type="EMBL" id="RXH54510.1"/>
    </source>
</evidence>
<sequence length="372" mass="40412">MPTPEMLKDVSRPVPASPPATQIASQQPRSSMSDPKDHSLVKKPEVLRQRIWDHVSASPLHSLWDLQGVAPMVIVKRTFNSFNEDNLLSRAAELGYYFLFALFPTLVSASSILGLAARSASEIYYKLLNYLSIVVPHAALGIVLDTFNQTTAHASGGKITFGLAAAVWSASVGFTAIQDTLNTVYKVRETRPYWKVRGAAMLVTILLSLIVTATLATLFGADFSARYMEAHMSRPSFGLAIGWLTRGLSWIVAAGLLILLFAVIYYFAPDVKNKRWHWLTPGGALGIGGWLIASIVLRIYLHYFDNYSVTYGSLGAVIILLTWFYITGLMLLLGAEINSEIAASVAEKKLTGTTPSPEGPIAPAGVNPAIVA</sequence>
<feature type="transmembrane region" description="Helical" evidence="7">
    <location>
        <begin position="198"/>
        <end position="221"/>
    </location>
</feature>
<dbReference type="EMBL" id="RDSM01000003">
    <property type="protein sequence ID" value="RXH54510.1"/>
    <property type="molecule type" value="Genomic_DNA"/>
</dbReference>
<feature type="compositionally biased region" description="Polar residues" evidence="6">
    <location>
        <begin position="19"/>
        <end position="33"/>
    </location>
</feature>
<protein>
    <submittedName>
        <fullName evidence="8">Ribonuclease BN</fullName>
    </submittedName>
</protein>